<dbReference type="AlphaFoldDB" id="A0A0D2LNI2"/>
<accession>A0A0D2LNI2</accession>
<dbReference type="Proteomes" id="UP000054270">
    <property type="component" value="Unassembled WGS sequence"/>
</dbReference>
<sequence>MRGMEGPAPRHAQARHACRRRGLLRCLLARGLRPPSGKCRRVACPARSDSNRQPSRFSISTTSTSAYIAVNRAASGPATPMALSHVHAHAGALAAANRKQGPGAAPRASWVYKLPGRGALHPTVSFSKLLPPWLKRPRDERWVLVDVRAIVLERVVDG</sequence>
<dbReference type="EMBL" id="KN817518">
    <property type="protein sequence ID" value="KJA29622.1"/>
    <property type="molecule type" value="Genomic_DNA"/>
</dbReference>
<proteinExistence type="predicted"/>
<evidence type="ECO:0000313" key="2">
    <source>
        <dbReference type="Proteomes" id="UP000054270"/>
    </source>
</evidence>
<keyword evidence="2" id="KW-1185">Reference proteome</keyword>
<reference evidence="2" key="1">
    <citation type="submission" date="2014-04" db="EMBL/GenBank/DDBJ databases">
        <title>Evolutionary Origins and Diversification of the Mycorrhizal Mutualists.</title>
        <authorList>
            <consortium name="DOE Joint Genome Institute"/>
            <consortium name="Mycorrhizal Genomics Consortium"/>
            <person name="Kohler A."/>
            <person name="Kuo A."/>
            <person name="Nagy L.G."/>
            <person name="Floudas D."/>
            <person name="Copeland A."/>
            <person name="Barry K.W."/>
            <person name="Cichocki N."/>
            <person name="Veneault-Fourrey C."/>
            <person name="LaButti K."/>
            <person name="Lindquist E.A."/>
            <person name="Lipzen A."/>
            <person name="Lundell T."/>
            <person name="Morin E."/>
            <person name="Murat C."/>
            <person name="Riley R."/>
            <person name="Ohm R."/>
            <person name="Sun H."/>
            <person name="Tunlid A."/>
            <person name="Henrissat B."/>
            <person name="Grigoriev I.V."/>
            <person name="Hibbett D.S."/>
            <person name="Martin F."/>
        </authorList>
    </citation>
    <scope>NUCLEOTIDE SEQUENCE [LARGE SCALE GENOMIC DNA]</scope>
    <source>
        <strain evidence="2">FD-334 SS-4</strain>
    </source>
</reference>
<name>A0A0D2LNI2_HYPSF</name>
<evidence type="ECO:0000313" key="1">
    <source>
        <dbReference type="EMBL" id="KJA29622.1"/>
    </source>
</evidence>
<gene>
    <name evidence="1" type="ORF">HYPSUDRAFT_225171</name>
</gene>
<protein>
    <submittedName>
        <fullName evidence="1">Uncharacterized protein</fullName>
    </submittedName>
</protein>
<organism evidence="1 2">
    <name type="scientific">Hypholoma sublateritium (strain FD-334 SS-4)</name>
    <dbReference type="NCBI Taxonomy" id="945553"/>
    <lineage>
        <taxon>Eukaryota</taxon>
        <taxon>Fungi</taxon>
        <taxon>Dikarya</taxon>
        <taxon>Basidiomycota</taxon>
        <taxon>Agaricomycotina</taxon>
        <taxon>Agaricomycetes</taxon>
        <taxon>Agaricomycetidae</taxon>
        <taxon>Agaricales</taxon>
        <taxon>Agaricineae</taxon>
        <taxon>Strophariaceae</taxon>
        <taxon>Hypholoma</taxon>
    </lineage>
</organism>